<proteinExistence type="predicted"/>
<gene>
    <name evidence="1" type="ORF">HH304_05790</name>
</gene>
<evidence type="ECO:0000313" key="2">
    <source>
        <dbReference type="Proteomes" id="UP000559010"/>
    </source>
</evidence>
<keyword evidence="2" id="KW-1185">Reference proteome</keyword>
<comment type="caution">
    <text evidence="1">The sequence shown here is derived from an EMBL/GenBank/DDBJ whole genome shotgun (WGS) entry which is preliminary data.</text>
</comment>
<dbReference type="Proteomes" id="UP000559010">
    <property type="component" value="Unassembled WGS sequence"/>
</dbReference>
<name>A0A848J0A2_9BACT</name>
<dbReference type="AlphaFoldDB" id="A0A848J0A2"/>
<protein>
    <submittedName>
        <fullName evidence="1">Uncharacterized protein</fullName>
    </submittedName>
</protein>
<evidence type="ECO:0000313" key="1">
    <source>
        <dbReference type="EMBL" id="NMM47904.1"/>
    </source>
</evidence>
<accession>A0A848J0A2</accession>
<dbReference type="RefSeq" id="WP_169678892.1">
    <property type="nucleotide sequence ID" value="NZ_JABBNU010000003.1"/>
</dbReference>
<sequence length="144" mass="16590">MGIKSNKIFAFLSVVLFISVNSLMLSNEVDSGNVDNDQLSQSISNIFSQKNIQTYPIVYSSQSSSKNLPSQEIIPDYLEVEEDDDRSETHKKKLNTKIYLDVLHNIQSCLEYFFSVYNTSFSISEKPLFYSNLKSFILFEVFRI</sequence>
<organism evidence="1 2">
    <name type="scientific">Marinigracilibium pacificum</name>
    <dbReference type="NCBI Taxonomy" id="2729599"/>
    <lineage>
        <taxon>Bacteria</taxon>
        <taxon>Pseudomonadati</taxon>
        <taxon>Bacteroidota</taxon>
        <taxon>Cytophagia</taxon>
        <taxon>Cytophagales</taxon>
        <taxon>Flammeovirgaceae</taxon>
        <taxon>Marinigracilibium</taxon>
    </lineage>
</organism>
<dbReference type="EMBL" id="JABBNU010000003">
    <property type="protein sequence ID" value="NMM47904.1"/>
    <property type="molecule type" value="Genomic_DNA"/>
</dbReference>
<reference evidence="1 2" key="1">
    <citation type="submission" date="2020-04" db="EMBL/GenBank/DDBJ databases">
        <title>Flammeovirgaceae bacterium KN852 isolated from deep sea.</title>
        <authorList>
            <person name="Zhang D.-C."/>
        </authorList>
    </citation>
    <scope>NUCLEOTIDE SEQUENCE [LARGE SCALE GENOMIC DNA]</scope>
    <source>
        <strain evidence="1 2">KN852</strain>
    </source>
</reference>